<dbReference type="InterPro" id="IPR018741">
    <property type="entry name" value="DUF2288"/>
</dbReference>
<keyword evidence="2" id="KW-0472">Membrane</keyword>
<gene>
    <name evidence="3" type="ORF">SAMN05421721_10614</name>
</gene>
<keyword evidence="2" id="KW-0812">Transmembrane</keyword>
<dbReference type="AlphaFoldDB" id="A0A1I4QZ32"/>
<keyword evidence="2" id="KW-1133">Transmembrane helix</keyword>
<dbReference type="EMBL" id="FOUO01000006">
    <property type="protein sequence ID" value="SFM45251.1"/>
    <property type="molecule type" value="Genomic_DNA"/>
</dbReference>
<evidence type="ECO:0000313" key="4">
    <source>
        <dbReference type="Proteomes" id="UP000199556"/>
    </source>
</evidence>
<dbReference type="Pfam" id="PF10052">
    <property type="entry name" value="DUF2288"/>
    <property type="match status" value="1"/>
</dbReference>
<dbReference type="STRING" id="195064.SAMN05421721_10614"/>
<evidence type="ECO:0000256" key="2">
    <source>
        <dbReference type="SAM" id="Phobius"/>
    </source>
</evidence>
<reference evidence="3 4" key="1">
    <citation type="submission" date="2016-10" db="EMBL/GenBank/DDBJ databases">
        <authorList>
            <person name="de Groot N.N."/>
        </authorList>
    </citation>
    <scope>NUCLEOTIDE SEQUENCE [LARGE SCALE GENOMIC DNA]</scope>
    <source>
        <strain evidence="3 4">DSM 4180</strain>
    </source>
</reference>
<sequence length="150" mass="17050">MDKTAWLVISGIGLFLVGQFALLYHTRGMQGRMRRPQTPPHEPRQDRSAMSETPESSEDLRNRLRQETGPIGWEELQRHFARGAVLRVDASLDLLDAAEALVRDDRDAVAAYLEAGRLLRATTEHARDWAARQARFEAVVVAPWVLVREH</sequence>
<keyword evidence="4" id="KW-1185">Reference proteome</keyword>
<accession>A0A1I4QZ32</accession>
<dbReference type="Proteomes" id="UP000199556">
    <property type="component" value="Unassembled WGS sequence"/>
</dbReference>
<name>A0A1I4QZ32_ECTMO</name>
<evidence type="ECO:0000256" key="1">
    <source>
        <dbReference type="SAM" id="MobiDB-lite"/>
    </source>
</evidence>
<organism evidence="3 4">
    <name type="scientific">Ectothiorhodospira mobilis</name>
    <dbReference type="NCBI Taxonomy" id="195064"/>
    <lineage>
        <taxon>Bacteria</taxon>
        <taxon>Pseudomonadati</taxon>
        <taxon>Pseudomonadota</taxon>
        <taxon>Gammaproteobacteria</taxon>
        <taxon>Chromatiales</taxon>
        <taxon>Ectothiorhodospiraceae</taxon>
        <taxon>Ectothiorhodospira</taxon>
    </lineage>
</organism>
<evidence type="ECO:0000313" key="3">
    <source>
        <dbReference type="EMBL" id="SFM45251.1"/>
    </source>
</evidence>
<feature type="transmembrane region" description="Helical" evidence="2">
    <location>
        <begin position="6"/>
        <end position="25"/>
    </location>
</feature>
<dbReference type="RefSeq" id="WP_342351306.1">
    <property type="nucleotide sequence ID" value="NZ_FOUO01000006.1"/>
</dbReference>
<feature type="region of interest" description="Disordered" evidence="1">
    <location>
        <begin position="30"/>
        <end position="61"/>
    </location>
</feature>
<protein>
    <submittedName>
        <fullName evidence="3">Uncharacterized protein</fullName>
    </submittedName>
</protein>
<proteinExistence type="predicted"/>